<dbReference type="InterPro" id="IPR050378">
    <property type="entry name" value="Metallo-dep_Hydrolases_sf"/>
</dbReference>
<evidence type="ECO:0000313" key="7">
    <source>
        <dbReference type="Proteomes" id="UP000594263"/>
    </source>
</evidence>
<dbReference type="Proteomes" id="UP000594263">
    <property type="component" value="Unplaced"/>
</dbReference>
<evidence type="ECO:0000259" key="5">
    <source>
        <dbReference type="Pfam" id="PF01979"/>
    </source>
</evidence>
<evidence type="ECO:0000256" key="2">
    <source>
        <dbReference type="ARBA" id="ARBA00008829"/>
    </source>
</evidence>
<protein>
    <recommendedName>
        <fullName evidence="4">dihydropyrimidinase</fullName>
        <ecNumber evidence="4">3.5.2.2</ecNumber>
    </recommendedName>
</protein>
<name>A0A7N0VDD1_KALFE</name>
<proteinExistence type="inferred from homology"/>
<sequence>MQTSIDNLLRAICSTEILIKGGTVVNSHHEEDADVYIENGEICEVGPHIIKAGCDVRVIQAGGKYVMPGGIDPHTHISMELSGTVSVDDYLSAHSAALAGGTTMNIESVMPTNGSYIEGMKTYFKNAEVAVMDYGFHAHIIFWNENVADEMEVMVKQYGINSFKFFQALDFEIRDDEWIQEVQVTGCYSYGTCRKWRCCNLWPEKNDRARHYCVKGHPLSRPPFVYRDGNGAGSGRLVVLPYPIRLETYQNHTRTITARVWKTQNHSHPRRISV</sequence>
<comment type="similarity">
    <text evidence="2">Belongs to the metallo-dependent hydrolases superfamily. Hydantoinase/dihydropyrimidinase family.</text>
</comment>
<evidence type="ECO:0000256" key="4">
    <source>
        <dbReference type="ARBA" id="ARBA00039113"/>
    </source>
</evidence>
<keyword evidence="7" id="KW-1185">Reference proteome</keyword>
<comment type="cofactor">
    <cofactor evidence="1">
        <name>Zn(2+)</name>
        <dbReference type="ChEBI" id="CHEBI:29105"/>
    </cofactor>
</comment>
<dbReference type="InterPro" id="IPR011059">
    <property type="entry name" value="Metal-dep_hydrolase_composite"/>
</dbReference>
<organism evidence="6 7">
    <name type="scientific">Kalanchoe fedtschenkoi</name>
    <name type="common">Lavender scallops</name>
    <name type="synonym">South American air plant</name>
    <dbReference type="NCBI Taxonomy" id="63787"/>
    <lineage>
        <taxon>Eukaryota</taxon>
        <taxon>Viridiplantae</taxon>
        <taxon>Streptophyta</taxon>
        <taxon>Embryophyta</taxon>
        <taxon>Tracheophyta</taxon>
        <taxon>Spermatophyta</taxon>
        <taxon>Magnoliopsida</taxon>
        <taxon>eudicotyledons</taxon>
        <taxon>Gunneridae</taxon>
        <taxon>Pentapetalae</taxon>
        <taxon>Saxifragales</taxon>
        <taxon>Crassulaceae</taxon>
        <taxon>Kalanchoe</taxon>
    </lineage>
</organism>
<dbReference type="GO" id="GO:0006208">
    <property type="term" value="P:pyrimidine nucleobase catabolic process"/>
    <property type="evidence" value="ECO:0007669"/>
    <property type="project" value="TreeGrafter"/>
</dbReference>
<comment type="catalytic activity">
    <reaction evidence="3">
        <text>5,6-dihydrouracil + H2O = 3-(carbamoylamino)propanoate + H(+)</text>
        <dbReference type="Rhea" id="RHEA:16121"/>
        <dbReference type="ChEBI" id="CHEBI:11892"/>
        <dbReference type="ChEBI" id="CHEBI:15377"/>
        <dbReference type="ChEBI" id="CHEBI:15378"/>
        <dbReference type="ChEBI" id="CHEBI:15901"/>
        <dbReference type="EC" id="3.5.2.2"/>
    </reaction>
</comment>
<dbReference type="Gene3D" id="3.20.20.140">
    <property type="entry name" value="Metal-dependent hydrolases"/>
    <property type="match status" value="1"/>
</dbReference>
<feature type="domain" description="Amidohydrolase-related" evidence="5">
    <location>
        <begin position="65"/>
        <end position="139"/>
    </location>
</feature>
<dbReference type="SUPFAM" id="SSF51556">
    <property type="entry name" value="Metallo-dependent hydrolases"/>
    <property type="match status" value="1"/>
</dbReference>
<dbReference type="EC" id="3.5.2.2" evidence="4"/>
<dbReference type="GO" id="GO:0004157">
    <property type="term" value="F:dihydropyrimidinase activity"/>
    <property type="evidence" value="ECO:0007669"/>
    <property type="project" value="UniProtKB-EC"/>
</dbReference>
<reference evidence="6" key="1">
    <citation type="submission" date="2021-01" db="UniProtKB">
        <authorList>
            <consortium name="EnsemblPlants"/>
        </authorList>
    </citation>
    <scope>IDENTIFICATION</scope>
</reference>
<evidence type="ECO:0000256" key="1">
    <source>
        <dbReference type="ARBA" id="ARBA00001947"/>
    </source>
</evidence>
<dbReference type="InterPro" id="IPR032466">
    <property type="entry name" value="Metal_Hydrolase"/>
</dbReference>
<dbReference type="PANTHER" id="PTHR11647">
    <property type="entry name" value="HYDRANTOINASE/DIHYDROPYRIMIDINASE FAMILY MEMBER"/>
    <property type="match status" value="1"/>
</dbReference>
<dbReference type="GO" id="GO:0005829">
    <property type="term" value="C:cytosol"/>
    <property type="evidence" value="ECO:0007669"/>
    <property type="project" value="TreeGrafter"/>
</dbReference>
<evidence type="ECO:0000256" key="3">
    <source>
        <dbReference type="ARBA" id="ARBA00036696"/>
    </source>
</evidence>
<dbReference type="InterPro" id="IPR006680">
    <property type="entry name" value="Amidohydro-rel"/>
</dbReference>
<dbReference type="SUPFAM" id="SSF51338">
    <property type="entry name" value="Composite domain of metallo-dependent hydrolases"/>
    <property type="match status" value="1"/>
</dbReference>
<dbReference type="Gramene" id="Kaladp0606s0006.1.v1.1">
    <property type="protein sequence ID" value="Kaladp0606s0006.1.v1.1"/>
    <property type="gene ID" value="Kaladp0606s0006.v1.1"/>
</dbReference>
<dbReference type="EnsemblPlants" id="Kaladp0606s0006.1.v1.1">
    <property type="protein sequence ID" value="Kaladp0606s0006.1.v1.1"/>
    <property type="gene ID" value="Kaladp0606s0006.v1.1"/>
</dbReference>
<dbReference type="Pfam" id="PF01979">
    <property type="entry name" value="Amidohydro_1"/>
    <property type="match status" value="1"/>
</dbReference>
<accession>A0A7N0VDD1</accession>
<evidence type="ECO:0000313" key="6">
    <source>
        <dbReference type="EnsemblPlants" id="Kaladp0606s0006.1.v1.1"/>
    </source>
</evidence>
<dbReference type="AlphaFoldDB" id="A0A7N0VDD1"/>
<dbReference type="PANTHER" id="PTHR11647:SF1">
    <property type="entry name" value="COLLAPSIN RESPONSE MEDIATOR PROTEIN"/>
    <property type="match status" value="1"/>
</dbReference>